<dbReference type="EMBL" id="BLLK01000057">
    <property type="protein sequence ID" value="GFH57212.1"/>
    <property type="molecule type" value="Genomic_DNA"/>
</dbReference>
<keyword evidence="2" id="KW-1185">Reference proteome</keyword>
<accession>A0AAD3HAZ9</accession>
<organism evidence="1 2">
    <name type="scientific">Chaetoceros tenuissimus</name>
    <dbReference type="NCBI Taxonomy" id="426638"/>
    <lineage>
        <taxon>Eukaryota</taxon>
        <taxon>Sar</taxon>
        <taxon>Stramenopiles</taxon>
        <taxon>Ochrophyta</taxon>
        <taxon>Bacillariophyta</taxon>
        <taxon>Coscinodiscophyceae</taxon>
        <taxon>Chaetocerotophycidae</taxon>
        <taxon>Chaetocerotales</taxon>
        <taxon>Chaetocerotaceae</taxon>
        <taxon>Chaetoceros</taxon>
    </lineage>
</organism>
<protein>
    <submittedName>
        <fullName evidence="1">Uncharacterized protein</fullName>
    </submittedName>
</protein>
<evidence type="ECO:0000313" key="1">
    <source>
        <dbReference type="EMBL" id="GFH57212.1"/>
    </source>
</evidence>
<name>A0AAD3HAZ9_9STRA</name>
<gene>
    <name evidence="1" type="ORF">CTEN210_13688</name>
</gene>
<reference evidence="1 2" key="1">
    <citation type="journal article" date="2021" name="Sci. Rep.">
        <title>The genome of the diatom Chaetoceros tenuissimus carries an ancient integrated fragment of an extant virus.</title>
        <authorList>
            <person name="Hongo Y."/>
            <person name="Kimura K."/>
            <person name="Takaki Y."/>
            <person name="Yoshida Y."/>
            <person name="Baba S."/>
            <person name="Kobayashi G."/>
            <person name="Nagasaki K."/>
            <person name="Hano T."/>
            <person name="Tomaru Y."/>
        </authorList>
    </citation>
    <scope>NUCLEOTIDE SEQUENCE [LARGE SCALE GENOMIC DNA]</scope>
    <source>
        <strain evidence="1 2">NIES-3715</strain>
    </source>
</reference>
<evidence type="ECO:0000313" key="2">
    <source>
        <dbReference type="Proteomes" id="UP001054902"/>
    </source>
</evidence>
<dbReference type="AlphaFoldDB" id="A0AAD3HAZ9"/>
<proteinExistence type="predicted"/>
<sequence>MPLNSHKHLSWSGSVYAMEQSVQLYPCRFQRFFQESSSEDKLGMSSSTFASPPDELVLHHVSSQFYQEQLKTKRRCMYKYSNVGSIVALSVCVDIAKQNIRSAMATHAASRLLPSIMPVNADSNSSVSSSVSVFGSVPASANAIQFVKASDKGVSSCKRICKFLIVSLCKFPNSKSKGEDNKLLSVPFQ</sequence>
<dbReference type="Proteomes" id="UP001054902">
    <property type="component" value="Unassembled WGS sequence"/>
</dbReference>
<comment type="caution">
    <text evidence="1">The sequence shown here is derived from an EMBL/GenBank/DDBJ whole genome shotgun (WGS) entry which is preliminary data.</text>
</comment>